<evidence type="ECO:0000313" key="3">
    <source>
        <dbReference type="EMBL" id="KAB1263442.1"/>
    </source>
</evidence>
<protein>
    <submittedName>
        <fullName evidence="3">Thyroid receptor-interacting protein 11</fullName>
    </submittedName>
</protein>
<keyword evidence="1" id="KW-0175">Coiled coil</keyword>
<feature type="compositionally biased region" description="Basic and acidic residues" evidence="2">
    <location>
        <begin position="341"/>
        <end position="366"/>
    </location>
</feature>
<accession>A0A5N4CX56</accession>
<feature type="region of interest" description="Disordered" evidence="2">
    <location>
        <begin position="571"/>
        <end position="616"/>
    </location>
</feature>
<feature type="region of interest" description="Disordered" evidence="2">
    <location>
        <begin position="341"/>
        <end position="421"/>
    </location>
</feature>
<organism evidence="3 4">
    <name type="scientific">Camelus dromedarius</name>
    <name type="common">Dromedary</name>
    <name type="synonym">Arabian camel</name>
    <dbReference type="NCBI Taxonomy" id="9838"/>
    <lineage>
        <taxon>Eukaryota</taxon>
        <taxon>Metazoa</taxon>
        <taxon>Chordata</taxon>
        <taxon>Craniata</taxon>
        <taxon>Vertebrata</taxon>
        <taxon>Euteleostomi</taxon>
        <taxon>Mammalia</taxon>
        <taxon>Eutheria</taxon>
        <taxon>Laurasiatheria</taxon>
        <taxon>Artiodactyla</taxon>
        <taxon>Tylopoda</taxon>
        <taxon>Camelidae</taxon>
        <taxon>Camelus</taxon>
    </lineage>
</organism>
<evidence type="ECO:0000256" key="2">
    <source>
        <dbReference type="SAM" id="MobiDB-lite"/>
    </source>
</evidence>
<dbReference type="Proteomes" id="UP000299084">
    <property type="component" value="Unassembled WGS sequence"/>
</dbReference>
<evidence type="ECO:0000256" key="1">
    <source>
        <dbReference type="SAM" id="Coils"/>
    </source>
</evidence>
<dbReference type="AlphaFoldDB" id="A0A5N4CX56"/>
<feature type="coiled-coil region" evidence="1">
    <location>
        <begin position="442"/>
        <end position="469"/>
    </location>
</feature>
<feature type="region of interest" description="Disordered" evidence="2">
    <location>
        <begin position="639"/>
        <end position="668"/>
    </location>
</feature>
<gene>
    <name evidence="3" type="ORF">Cadr_000024068</name>
</gene>
<reference evidence="3 4" key="1">
    <citation type="journal article" date="2019" name="Mol. Ecol. Resour.">
        <title>Improving Illumina assemblies with Hi-C and long reads: an example with the North African dromedary.</title>
        <authorList>
            <person name="Elbers J.P."/>
            <person name="Rogers M.F."/>
            <person name="Perelman P.L."/>
            <person name="Proskuryakova A.A."/>
            <person name="Serdyukova N.A."/>
            <person name="Johnson W.E."/>
            <person name="Horin P."/>
            <person name="Corander J."/>
            <person name="Murphy D."/>
            <person name="Burger P.A."/>
        </authorList>
    </citation>
    <scope>NUCLEOTIDE SEQUENCE [LARGE SCALE GENOMIC DNA]</scope>
    <source>
        <strain evidence="3">Drom800</strain>
        <tissue evidence="3">Blood</tissue>
    </source>
</reference>
<comment type="caution">
    <text evidence="3">The sequence shown here is derived from an EMBL/GenBank/DDBJ whole genome shotgun (WGS) entry which is preliminary data.</text>
</comment>
<feature type="coiled-coil region" evidence="1">
    <location>
        <begin position="59"/>
        <end position="91"/>
    </location>
</feature>
<feature type="coiled-coil region" evidence="1">
    <location>
        <begin position="508"/>
        <end position="560"/>
    </location>
</feature>
<feature type="compositionally biased region" description="Basic and acidic residues" evidence="2">
    <location>
        <begin position="640"/>
        <end position="662"/>
    </location>
</feature>
<proteinExistence type="predicted"/>
<keyword evidence="4" id="KW-1185">Reference proteome</keyword>
<name>A0A5N4CX56_CAMDR</name>
<feature type="compositionally biased region" description="Low complexity" evidence="2">
    <location>
        <begin position="571"/>
        <end position="590"/>
    </location>
</feature>
<feature type="compositionally biased region" description="Polar residues" evidence="2">
    <location>
        <begin position="409"/>
        <end position="421"/>
    </location>
</feature>
<sequence length="668" mass="76933">MIESDLELKEGQLNERITKKELLTPELGELDEKKQETAEHVVLMQDQRSEQQHEGDGVIQKLKQELEEEKRRKLEDKIEDLVHQLNQSQDCNVDIHKENCELKEVIKENKKELSRIKKEFVRSLNQGPNGKVDSLKEHEAEVRNLRQNLSEMQELNVNVSKVAFDLKMENEKVVLALEDVRRQWEESIVGNDQKSLGKNTPVEALKLEKGQSEAELCQAEKRLLEETKKNEQTIEELSNTHHPDSSALHLEQECLMQLSQEKDSEIAELKNIEQIIADHKETQAMLSSCLEEQEQLKQLIEEKETFIEKLQGSSDPWEELEKYTQGLRKMELLQQTIEEKDTSLASMKEENSHLKEELERLREHSQTESTINPNMLDAITDLDSESSPSSVVKGNLEEKLKHHQKQTKDPSQTKMRQRQSLQEMDGLANQQEQMNIKHTQLFAARGEEIENLQNAIEQIKSQLPEKSQHMPTEHSDVFQVTKVQSLNVENGTEKHDLSKDEAERLVGLKEQKLEIQLLTEKNIHLTEQIDHLCKENKTRLKNMEIQVAQMQLSLEQLCNAKALLLGKPELTLPQPSTESPPSESAASLEAVKSDGSGESSKLLQEEIEELRKSAEEKDAAIRTLREDNQTLCESIAAASELDRKQHEERDSKLQQLREKQDDLQNLLQ</sequence>
<keyword evidence="3" id="KW-0675">Receptor</keyword>
<evidence type="ECO:0000313" key="4">
    <source>
        <dbReference type="Proteomes" id="UP000299084"/>
    </source>
</evidence>
<dbReference type="EMBL" id="JWIN03000018">
    <property type="protein sequence ID" value="KAB1263442.1"/>
    <property type="molecule type" value="Genomic_DNA"/>
</dbReference>